<keyword evidence="1" id="KW-0540">Nuclease</keyword>
<dbReference type="PANTHER" id="PTHR30231">
    <property type="entry name" value="DNA POLYMERASE III SUBUNIT EPSILON"/>
    <property type="match status" value="1"/>
</dbReference>
<evidence type="ECO:0000259" key="4">
    <source>
        <dbReference type="SMART" id="SM00479"/>
    </source>
</evidence>
<evidence type="ECO:0000256" key="1">
    <source>
        <dbReference type="ARBA" id="ARBA00022722"/>
    </source>
</evidence>
<dbReference type="SUPFAM" id="SSF53098">
    <property type="entry name" value="Ribonuclease H-like"/>
    <property type="match status" value="1"/>
</dbReference>
<sequence length="789" mass="94094">FNKWVSDQGFKTRYRALTSEKYTDDDVNFLKKYSKVHGINLNALKSRFTIAELKFFNENKIDPKEVPHRWDWLSFKNGLSLANIFIKEVLLQAFNRIPYQNELKRTQYASFADSLKRKLGKSYNQLIEIAAVEQIVKSSRSFDDDDITEKEREFHKRYTLEKELTSRWSWMETHSFLNVPFFEEVLFPVKFRVPSKSEVCELGYSGFLNRMQRMENYSWRQLIEDSGYSTISGGTKAEERGFTDRELDFFKNHNINKDNIIYRFDWLDYGCGLAKNFLDEVLIPLFARVPNRNMIRAQDFGGFPKALKKKCNMTYLELIELAGYEYYINFRFVIGHRFHRVLNDQLTLHFLKYYIKYFVEIPIYPSRRPDGLLIVNKRLMDLFFKNDLITKILNITHHTFKNLRAIVIEITSDLSDLNLVKKILKYQRPDVFLLIVGYNWYFDDLVKMVPKDNRVIFPENIRIFSVELFAQLIGMSENDLEKIKYYEHLAENYDIKTLKKEPVLPREELFHKGDLKKKLIELSLIECQISEYLNFGKREYLNKTSLSYRDLEEIIKPDFQRNKVAVVDIETTGFSKKFDKIVEIGIVELDINTKERKILFNSPIYERGVETFEENDIFSKIDISYEEVLKAPALEDVQESLQIIFDNYRVAAYNINFDLKFLENRGFTFPKKLKDIMKHVREIIPKNRKYNFQDAYQYMYNLKENIGGSYLNDSKYIQQHRAIDDAIYEAGLLNFLYHEFSYTLDYQREITDIMSEFNANNLNFNDELNCNQFDDKFSCLRKIRNKKKN</sequence>
<dbReference type="Gene3D" id="3.30.420.10">
    <property type="entry name" value="Ribonuclease H-like superfamily/Ribonuclease H"/>
    <property type="match status" value="1"/>
</dbReference>
<gene>
    <name evidence="5" type="ORF">LCGC14_1894090</name>
</gene>
<feature type="domain" description="Exonuclease" evidence="4">
    <location>
        <begin position="563"/>
        <end position="742"/>
    </location>
</feature>
<evidence type="ECO:0000313" key="5">
    <source>
        <dbReference type="EMBL" id="KKL91498.1"/>
    </source>
</evidence>
<dbReference type="EMBL" id="LAZR01019714">
    <property type="protein sequence ID" value="KKL91498.1"/>
    <property type="molecule type" value="Genomic_DNA"/>
</dbReference>
<dbReference type="GO" id="GO:0008408">
    <property type="term" value="F:3'-5' exonuclease activity"/>
    <property type="evidence" value="ECO:0007669"/>
    <property type="project" value="TreeGrafter"/>
</dbReference>
<protein>
    <recommendedName>
        <fullName evidence="4">Exonuclease domain-containing protein</fullName>
    </recommendedName>
</protein>
<keyword evidence="2" id="KW-0378">Hydrolase</keyword>
<dbReference type="PANTHER" id="PTHR30231:SF4">
    <property type="entry name" value="PROTEIN NEN2"/>
    <property type="match status" value="1"/>
</dbReference>
<accession>A0A0F9FYV1</accession>
<feature type="non-terminal residue" evidence="5">
    <location>
        <position position="1"/>
    </location>
</feature>
<reference evidence="5" key="1">
    <citation type="journal article" date="2015" name="Nature">
        <title>Complex archaea that bridge the gap between prokaryotes and eukaryotes.</title>
        <authorList>
            <person name="Spang A."/>
            <person name="Saw J.H."/>
            <person name="Jorgensen S.L."/>
            <person name="Zaremba-Niedzwiedzka K."/>
            <person name="Martijn J."/>
            <person name="Lind A.E."/>
            <person name="van Eijk R."/>
            <person name="Schleper C."/>
            <person name="Guy L."/>
            <person name="Ettema T.J."/>
        </authorList>
    </citation>
    <scope>NUCLEOTIDE SEQUENCE</scope>
</reference>
<dbReference type="CDD" id="cd06127">
    <property type="entry name" value="DEDDh"/>
    <property type="match status" value="1"/>
</dbReference>
<proteinExistence type="predicted"/>
<dbReference type="SMART" id="SM00479">
    <property type="entry name" value="EXOIII"/>
    <property type="match status" value="1"/>
</dbReference>
<dbReference type="InterPro" id="IPR012337">
    <property type="entry name" value="RNaseH-like_sf"/>
</dbReference>
<keyword evidence="3" id="KW-0269">Exonuclease</keyword>
<name>A0A0F9FYV1_9ZZZZ</name>
<dbReference type="Pfam" id="PF00929">
    <property type="entry name" value="RNase_T"/>
    <property type="match status" value="1"/>
</dbReference>
<comment type="caution">
    <text evidence="5">The sequence shown here is derived from an EMBL/GenBank/DDBJ whole genome shotgun (WGS) entry which is preliminary data.</text>
</comment>
<dbReference type="GO" id="GO:0003676">
    <property type="term" value="F:nucleic acid binding"/>
    <property type="evidence" value="ECO:0007669"/>
    <property type="project" value="InterPro"/>
</dbReference>
<evidence type="ECO:0000256" key="3">
    <source>
        <dbReference type="ARBA" id="ARBA00022839"/>
    </source>
</evidence>
<dbReference type="AlphaFoldDB" id="A0A0F9FYV1"/>
<evidence type="ECO:0000256" key="2">
    <source>
        <dbReference type="ARBA" id="ARBA00022801"/>
    </source>
</evidence>
<dbReference type="InterPro" id="IPR036397">
    <property type="entry name" value="RNaseH_sf"/>
</dbReference>
<organism evidence="5">
    <name type="scientific">marine sediment metagenome</name>
    <dbReference type="NCBI Taxonomy" id="412755"/>
    <lineage>
        <taxon>unclassified sequences</taxon>
        <taxon>metagenomes</taxon>
        <taxon>ecological metagenomes</taxon>
    </lineage>
</organism>
<dbReference type="InterPro" id="IPR013520">
    <property type="entry name" value="Ribonucl_H"/>
</dbReference>